<gene>
    <name evidence="3" type="primary">LOC125177933</name>
</gene>
<evidence type="ECO:0000256" key="1">
    <source>
        <dbReference type="SAM" id="SignalP"/>
    </source>
</evidence>
<dbReference type="InterPro" id="IPR008979">
    <property type="entry name" value="Galactose-bd-like_sf"/>
</dbReference>
<evidence type="ECO:0000313" key="2">
    <source>
        <dbReference type="Proteomes" id="UP000694843"/>
    </source>
</evidence>
<reference evidence="3" key="1">
    <citation type="submission" date="2025-08" db="UniProtKB">
        <authorList>
            <consortium name="RefSeq"/>
        </authorList>
    </citation>
    <scope>IDENTIFICATION</scope>
    <source>
        <tissue evidence="3">Whole organism</tissue>
    </source>
</reference>
<keyword evidence="1" id="KW-0732">Signal</keyword>
<dbReference type="GeneID" id="125177933"/>
<dbReference type="KEGG" id="hazt:125177933"/>
<name>A0A979FIS0_HYAAZ</name>
<protein>
    <submittedName>
        <fullName evidence="3">Uncharacterized protein LOC125177933</fullName>
    </submittedName>
</protein>
<feature type="chain" id="PRO_5037938600" evidence="1">
    <location>
        <begin position="28"/>
        <end position="254"/>
    </location>
</feature>
<proteinExistence type="predicted"/>
<dbReference type="SUPFAM" id="SSF49785">
    <property type="entry name" value="Galactose-binding domain-like"/>
    <property type="match status" value="1"/>
</dbReference>
<dbReference type="RefSeq" id="XP_047736617.1">
    <property type="nucleotide sequence ID" value="XM_047880661.1"/>
</dbReference>
<organism evidence="2 3">
    <name type="scientific">Hyalella azteca</name>
    <name type="common">Amphipod</name>
    <dbReference type="NCBI Taxonomy" id="294128"/>
    <lineage>
        <taxon>Eukaryota</taxon>
        <taxon>Metazoa</taxon>
        <taxon>Ecdysozoa</taxon>
        <taxon>Arthropoda</taxon>
        <taxon>Crustacea</taxon>
        <taxon>Multicrustacea</taxon>
        <taxon>Malacostraca</taxon>
        <taxon>Eumalacostraca</taxon>
        <taxon>Peracarida</taxon>
        <taxon>Amphipoda</taxon>
        <taxon>Senticaudata</taxon>
        <taxon>Talitrida</taxon>
        <taxon>Talitroidea</taxon>
        <taxon>Hyalellidae</taxon>
        <taxon>Hyalella</taxon>
    </lineage>
</organism>
<sequence length="254" mass="27830">MNYAGFSSAVRTLVFWVLLVLLDSVMGGQVTSLFSKVGGSFVEKECLLSTVVPATTGMDLRRACSSICMLTASCSFFCSLTSTGTCALFKAFVAVRWQGHQVSTTGTKYDACYTSWGDPRDIVKTNSPFTYSTALTIYYPQFATDGYACVAPAYFVTGLYTNSFSQIDLQQTTRVQKVIAATAWPRHIIDMDVILSNTSDFNLGQKIGRVVGDTPAWSTYTIVTNSSVAGRYITFYQIAMNHHGYADIQIIPQP</sequence>
<dbReference type="AlphaFoldDB" id="A0A979FIS0"/>
<accession>A0A979FIS0</accession>
<dbReference type="Gene3D" id="2.60.120.260">
    <property type="entry name" value="Galactose-binding domain-like"/>
    <property type="match status" value="1"/>
</dbReference>
<keyword evidence="2" id="KW-1185">Reference proteome</keyword>
<dbReference type="Proteomes" id="UP000694843">
    <property type="component" value="Unplaced"/>
</dbReference>
<feature type="signal peptide" evidence="1">
    <location>
        <begin position="1"/>
        <end position="27"/>
    </location>
</feature>
<evidence type="ECO:0000313" key="3">
    <source>
        <dbReference type="RefSeq" id="XP_047736617.1"/>
    </source>
</evidence>